<protein>
    <submittedName>
        <fullName evidence="1">Uncharacterized protein</fullName>
    </submittedName>
</protein>
<proteinExistence type="predicted"/>
<name>A0A5S9R3E2_9HYPH</name>
<accession>A0A5S9R3E2</accession>
<evidence type="ECO:0000313" key="1">
    <source>
        <dbReference type="EMBL" id="CAA0128978.1"/>
    </source>
</evidence>
<sequence>MSNLPRIDGSAAWAQLSPEQQADIGAIAIELVAAWACDDQLQEAAQPRDELIQEIADLSEAYARAAGYCDAEMISALQDAVVDALPREIFFEGEVARIPSRLGPICRRCGCTEYDGCEGGCSWAEDDLCTACTDSRRHVFVSADAARAVDARAPALNRLGEAIFECTGCGSVTTDPQRDADLYRRAGHISCCPERHMVPLRIRWSFVAAPMRFRELDPDAEVAP</sequence>
<dbReference type="AlphaFoldDB" id="A0A5S9R3E2"/>
<reference evidence="1 2" key="1">
    <citation type="submission" date="2019-12" db="EMBL/GenBank/DDBJ databases">
        <authorList>
            <person name="Reyes-Prieto M."/>
        </authorList>
    </citation>
    <scope>NUCLEOTIDE SEQUENCE [LARGE SCALE GENOMIC DNA]</scope>
    <source>
        <strain evidence="1">HF14-78462</strain>
    </source>
</reference>
<dbReference type="Proteomes" id="UP000433050">
    <property type="component" value="Unassembled WGS sequence"/>
</dbReference>
<organism evidence="1 2">
    <name type="scientific">Starkeya nomas</name>
    <dbReference type="NCBI Taxonomy" id="2666134"/>
    <lineage>
        <taxon>Bacteria</taxon>
        <taxon>Pseudomonadati</taxon>
        <taxon>Pseudomonadota</taxon>
        <taxon>Alphaproteobacteria</taxon>
        <taxon>Hyphomicrobiales</taxon>
        <taxon>Xanthobacteraceae</taxon>
        <taxon>Starkeya</taxon>
    </lineage>
</organism>
<dbReference type="RefSeq" id="WP_159602119.1">
    <property type="nucleotide sequence ID" value="NZ_CACSAS010000017.1"/>
</dbReference>
<keyword evidence="2" id="KW-1185">Reference proteome</keyword>
<evidence type="ECO:0000313" key="2">
    <source>
        <dbReference type="Proteomes" id="UP000433050"/>
    </source>
</evidence>
<gene>
    <name evidence="1" type="ORF">STARVERO_04396</name>
</gene>
<dbReference type="EMBL" id="CACSAS010000017">
    <property type="protein sequence ID" value="CAA0128978.1"/>
    <property type="molecule type" value="Genomic_DNA"/>
</dbReference>